<protein>
    <submittedName>
        <fullName evidence="9">MBOAT family protein</fullName>
    </submittedName>
</protein>
<feature type="transmembrane region" description="Helical" evidence="8">
    <location>
        <begin position="72"/>
        <end position="88"/>
    </location>
</feature>
<dbReference type="InterPro" id="IPR028362">
    <property type="entry name" value="AlgI"/>
</dbReference>
<evidence type="ECO:0000256" key="4">
    <source>
        <dbReference type="ARBA" id="ARBA00022692"/>
    </source>
</evidence>
<dbReference type="PIRSF" id="PIRSF016636">
    <property type="entry name" value="AlgI_DltB"/>
    <property type="match status" value="1"/>
</dbReference>
<keyword evidence="4 8" id="KW-0812">Transmembrane</keyword>
<dbReference type="PIRSF" id="PIRSF500217">
    <property type="entry name" value="AlgI"/>
    <property type="match status" value="1"/>
</dbReference>
<keyword evidence="5 8" id="KW-1133">Transmembrane helix</keyword>
<feature type="transmembrane region" description="Helical" evidence="8">
    <location>
        <begin position="296"/>
        <end position="313"/>
    </location>
</feature>
<keyword evidence="7" id="KW-0012">Acyltransferase</keyword>
<sequence length="454" mass="52239">MTFSDLNFIFRLLPIFLIIYYIMPASLRKWALLLGSLGFYYLNEPRLILVLVAMTAINLLFAKLIKRTTSKAALAVIVVFNVSVLGLFKFSKLAGLSLIIPLGLSYYIFKMISYQVDLYRGKIEEVSFIKATDYFLMFPQIISGPIARFSYVENNPMWLKAEGAKKERLFKILTQIEEGLKLMACGLFMKAIIADHLAVLWSDIKVIGYESISTTLAWLGAYAYSLNLYFDFWGYSLMAAGIGVMLGFPFIRNFNQPYLSSSISEFYRRWHSTLGEWFKDYVYFPLGGSRKGKGRTAINIFIVWLLTGIWHGYTANFFVWSMSICIIIIFEKFVLSRSPKLLAIIGHINVLVIIPITWVVFAIHSLTSLRVYLLRMFPVIDVSVAVNKNDIYYYLSDYWLYLLLGIVFTIPALTGFYKKYKDNILVVLCIFVMFFISIFSLSNSAGNPFMYLRF</sequence>
<evidence type="ECO:0000313" key="9">
    <source>
        <dbReference type="EMBL" id="MBE5920324.1"/>
    </source>
</evidence>
<proteinExistence type="inferred from homology"/>
<feature type="transmembrane region" description="Helical" evidence="8">
    <location>
        <begin position="398"/>
        <end position="417"/>
    </location>
</feature>
<feature type="transmembrane region" description="Helical" evidence="8">
    <location>
        <begin position="342"/>
        <end position="366"/>
    </location>
</feature>
<evidence type="ECO:0000256" key="6">
    <source>
        <dbReference type="ARBA" id="ARBA00023136"/>
    </source>
</evidence>
<evidence type="ECO:0000256" key="1">
    <source>
        <dbReference type="ARBA" id="ARBA00004651"/>
    </source>
</evidence>
<feature type="transmembrane region" description="Helical" evidence="8">
    <location>
        <begin position="424"/>
        <end position="442"/>
    </location>
</feature>
<dbReference type="GO" id="GO:0016746">
    <property type="term" value="F:acyltransferase activity"/>
    <property type="evidence" value="ECO:0007669"/>
    <property type="project" value="UniProtKB-KW"/>
</dbReference>
<reference evidence="9" key="1">
    <citation type="submission" date="2019-04" db="EMBL/GenBank/DDBJ databases">
        <title>Evolution of Biomass-Degrading Anaerobic Consortia Revealed by Metagenomics.</title>
        <authorList>
            <person name="Peng X."/>
        </authorList>
    </citation>
    <scope>NUCLEOTIDE SEQUENCE</scope>
    <source>
        <strain evidence="9">SIG311</strain>
    </source>
</reference>
<comment type="caution">
    <text evidence="9">The sequence shown here is derived from an EMBL/GenBank/DDBJ whole genome shotgun (WGS) entry which is preliminary data.</text>
</comment>
<keyword evidence="6 7" id="KW-0472">Membrane</keyword>
<dbReference type="AlphaFoldDB" id="A0A927YMY8"/>
<feature type="transmembrane region" description="Helical" evidence="8">
    <location>
        <begin position="232"/>
        <end position="251"/>
    </location>
</feature>
<dbReference type="EMBL" id="SVER01000030">
    <property type="protein sequence ID" value="MBE5920324.1"/>
    <property type="molecule type" value="Genomic_DNA"/>
</dbReference>
<evidence type="ECO:0000256" key="3">
    <source>
        <dbReference type="ARBA" id="ARBA00022475"/>
    </source>
</evidence>
<comment type="subcellular location">
    <subcellularLocation>
        <location evidence="1">Cell membrane</location>
        <topology evidence="1">Multi-pass membrane protein</topology>
    </subcellularLocation>
</comment>
<keyword evidence="7" id="KW-0808">Transferase</keyword>
<dbReference type="InterPro" id="IPR004299">
    <property type="entry name" value="MBOAT_fam"/>
</dbReference>
<name>A0A927YMY8_9FIRM</name>
<dbReference type="PANTHER" id="PTHR13285">
    <property type="entry name" value="ACYLTRANSFERASE"/>
    <property type="match status" value="1"/>
</dbReference>
<evidence type="ECO:0000313" key="10">
    <source>
        <dbReference type="Proteomes" id="UP000766246"/>
    </source>
</evidence>
<dbReference type="PANTHER" id="PTHR13285:SF18">
    <property type="entry name" value="PROTEIN-CYSTEINE N-PALMITOYLTRANSFERASE RASP"/>
    <property type="match status" value="1"/>
</dbReference>
<dbReference type="Proteomes" id="UP000766246">
    <property type="component" value="Unassembled WGS sequence"/>
</dbReference>
<dbReference type="InterPro" id="IPR051085">
    <property type="entry name" value="MB_O-acyltransferase"/>
</dbReference>
<evidence type="ECO:0000256" key="7">
    <source>
        <dbReference type="PIRNR" id="PIRNR016636"/>
    </source>
</evidence>
<feature type="transmembrane region" description="Helical" evidence="8">
    <location>
        <begin position="94"/>
        <end position="112"/>
    </location>
</feature>
<dbReference type="Pfam" id="PF03062">
    <property type="entry name" value="MBOAT"/>
    <property type="match status" value="1"/>
</dbReference>
<feature type="transmembrane region" description="Helical" evidence="8">
    <location>
        <begin position="9"/>
        <end position="27"/>
    </location>
</feature>
<dbReference type="InterPro" id="IPR024194">
    <property type="entry name" value="Ac/AlaTfrase_AlgI/DltB"/>
</dbReference>
<feature type="transmembrane region" description="Helical" evidence="8">
    <location>
        <begin position="47"/>
        <end position="65"/>
    </location>
</feature>
<gene>
    <name evidence="9" type="ORF">E7272_10845</name>
</gene>
<evidence type="ECO:0000256" key="2">
    <source>
        <dbReference type="ARBA" id="ARBA00010323"/>
    </source>
</evidence>
<accession>A0A927YMY8</accession>
<evidence type="ECO:0000256" key="5">
    <source>
        <dbReference type="ARBA" id="ARBA00022989"/>
    </source>
</evidence>
<organism evidence="9 10">
    <name type="scientific">Pseudobutyrivibrio ruminis</name>
    <dbReference type="NCBI Taxonomy" id="46206"/>
    <lineage>
        <taxon>Bacteria</taxon>
        <taxon>Bacillati</taxon>
        <taxon>Bacillota</taxon>
        <taxon>Clostridia</taxon>
        <taxon>Lachnospirales</taxon>
        <taxon>Lachnospiraceae</taxon>
        <taxon>Pseudobutyrivibrio</taxon>
    </lineage>
</organism>
<comment type="similarity">
    <text evidence="2 7">Belongs to the membrane-bound acyltransferase family.</text>
</comment>
<keyword evidence="3 7" id="KW-1003">Cell membrane</keyword>
<dbReference type="GO" id="GO:0042121">
    <property type="term" value="P:alginic acid biosynthetic process"/>
    <property type="evidence" value="ECO:0007669"/>
    <property type="project" value="InterPro"/>
</dbReference>
<evidence type="ECO:0000256" key="8">
    <source>
        <dbReference type="SAM" id="Phobius"/>
    </source>
</evidence>
<dbReference type="GO" id="GO:0005886">
    <property type="term" value="C:plasma membrane"/>
    <property type="evidence" value="ECO:0007669"/>
    <property type="project" value="UniProtKB-SubCell"/>
</dbReference>